<evidence type="ECO:0000313" key="3">
    <source>
        <dbReference type="EMBL" id="OYR90099.1"/>
    </source>
</evidence>
<proteinExistence type="predicted"/>
<accession>A0A256L9J8</accession>
<comment type="caution">
    <text evidence="3">The sequence shown here is derived from an EMBL/GenBank/DDBJ whole genome shotgun (WGS) entry which is preliminary data.</text>
</comment>
<reference evidence="2 5" key="2">
    <citation type="submission" date="2017-05" db="EMBL/GenBank/DDBJ databases">
        <authorList>
            <person name="Lin X.B."/>
            <person name="Stothard P."/>
            <person name="Tasseva G."/>
            <person name="Walter J."/>
        </authorList>
    </citation>
    <scope>NUCLEOTIDE SEQUENCE [LARGE SCALE GENOMIC DNA]</scope>
    <source>
        <strain evidence="2 5">609u</strain>
    </source>
</reference>
<gene>
    <name evidence="2" type="ORF">CBF53_09125</name>
    <name evidence="3" type="ORF">CBF70_10185</name>
</gene>
<protein>
    <submittedName>
        <fullName evidence="3">Uncharacterized protein</fullName>
    </submittedName>
</protein>
<dbReference type="Proteomes" id="UP000215828">
    <property type="component" value="Unassembled WGS sequence"/>
</dbReference>
<keyword evidence="5" id="KW-1185">Reference proteome</keyword>
<evidence type="ECO:0000313" key="2">
    <source>
        <dbReference type="EMBL" id="OYR87219.1"/>
    </source>
</evidence>
<dbReference type="EMBL" id="NGNX01000062">
    <property type="protein sequence ID" value="OYR90099.1"/>
    <property type="molecule type" value="Genomic_DNA"/>
</dbReference>
<evidence type="ECO:0000313" key="5">
    <source>
        <dbReference type="Proteomes" id="UP000216316"/>
    </source>
</evidence>
<reference evidence="3 4" key="1">
    <citation type="submission" date="2017-04" db="EMBL/GenBank/DDBJ databases">
        <authorList>
            <person name="Afonso C.L."/>
            <person name="Miller P.J."/>
            <person name="Scott M.A."/>
            <person name="Spackman E."/>
            <person name="Goraichik I."/>
            <person name="Dimitrov K.M."/>
            <person name="Suarez D.L."/>
            <person name="Swayne D.E."/>
        </authorList>
    </citation>
    <scope>NUCLEOTIDE SEQUENCE [LARGE SCALE GENOMIC DNA]</scope>
    <source>
        <strain evidence="3 4">609q</strain>
    </source>
</reference>
<dbReference type="EMBL" id="NGNV01000055">
    <property type="protein sequence ID" value="OYR87219.1"/>
    <property type="molecule type" value="Genomic_DNA"/>
</dbReference>
<reference evidence="4 5" key="3">
    <citation type="submission" date="2017-09" db="EMBL/GenBank/DDBJ databases">
        <title>Tripartite evolution among Lactobacillus johnsonii, Lactobacillus taiwanensis, Lactobacillus reuteri and their rodent host.</title>
        <authorList>
            <person name="Wang T."/>
            <person name="Knowles S."/>
            <person name="Cheng C."/>
        </authorList>
    </citation>
    <scope>NUCLEOTIDE SEQUENCE [LARGE SCALE GENOMIC DNA]</scope>
    <source>
        <strain evidence="3 4">609q</strain>
        <strain evidence="2 5">609u</strain>
    </source>
</reference>
<dbReference type="AlphaFoldDB" id="A0A256L9J8"/>
<name>A0A256L9J8_9LACO</name>
<organism evidence="3 4">
    <name type="scientific">Lactobacillus taiwanensis</name>
    <dbReference type="NCBI Taxonomy" id="508451"/>
    <lineage>
        <taxon>Bacteria</taxon>
        <taxon>Bacillati</taxon>
        <taxon>Bacillota</taxon>
        <taxon>Bacilli</taxon>
        <taxon>Lactobacillales</taxon>
        <taxon>Lactobacillaceae</taxon>
        <taxon>Lactobacillus</taxon>
    </lineage>
</organism>
<sequence>MSFKATDNITTFLDSLTYWQTINLYIMLDQMKHGSSFEEAKGEAIANYSYPDKLHYLLEEAINSPYPKKKKRESNFQSLMPDLSKL</sequence>
<evidence type="ECO:0000313" key="4">
    <source>
        <dbReference type="Proteomes" id="UP000215828"/>
    </source>
</evidence>
<dbReference type="Proteomes" id="UP000216316">
    <property type="component" value="Unassembled WGS sequence"/>
</dbReference>
<evidence type="ECO:0000256" key="1">
    <source>
        <dbReference type="SAM" id="MobiDB-lite"/>
    </source>
</evidence>
<feature type="region of interest" description="Disordered" evidence="1">
    <location>
        <begin position="67"/>
        <end position="86"/>
    </location>
</feature>